<feature type="compositionally biased region" description="Acidic residues" evidence="8">
    <location>
        <begin position="527"/>
        <end position="542"/>
    </location>
</feature>
<dbReference type="PANTHER" id="PTHR23502:SF186">
    <property type="entry name" value="MAJOR FACILITATOR SUPERFAMILY (MFS) PROFILE DOMAIN-CONTAINING PROTEIN"/>
    <property type="match status" value="1"/>
</dbReference>
<evidence type="ECO:0000256" key="3">
    <source>
        <dbReference type="ARBA" id="ARBA00022475"/>
    </source>
</evidence>
<dbReference type="PANTHER" id="PTHR23502">
    <property type="entry name" value="MAJOR FACILITATOR SUPERFAMILY"/>
    <property type="match status" value="1"/>
</dbReference>
<dbReference type="GO" id="GO:0005886">
    <property type="term" value="C:plasma membrane"/>
    <property type="evidence" value="ECO:0007669"/>
    <property type="project" value="UniProtKB-SubCell"/>
</dbReference>
<feature type="transmembrane region" description="Helical" evidence="9">
    <location>
        <begin position="411"/>
        <end position="434"/>
    </location>
</feature>
<feature type="transmembrane region" description="Helical" evidence="9">
    <location>
        <begin position="198"/>
        <end position="221"/>
    </location>
</feature>
<evidence type="ECO:0000256" key="2">
    <source>
        <dbReference type="ARBA" id="ARBA00022448"/>
    </source>
</evidence>
<dbReference type="Gene3D" id="1.20.1250.20">
    <property type="entry name" value="MFS general substrate transporter like domains"/>
    <property type="match status" value="1"/>
</dbReference>
<dbReference type="PROSITE" id="PS50850">
    <property type="entry name" value="MFS"/>
    <property type="match status" value="1"/>
</dbReference>
<evidence type="ECO:0000256" key="8">
    <source>
        <dbReference type="SAM" id="MobiDB-lite"/>
    </source>
</evidence>
<dbReference type="OrthoDB" id="446368at2759"/>
<evidence type="ECO:0000256" key="6">
    <source>
        <dbReference type="ARBA" id="ARBA00023136"/>
    </source>
</evidence>
<proteinExistence type="inferred from homology"/>
<evidence type="ECO:0000256" key="7">
    <source>
        <dbReference type="ARBA" id="ARBA00038459"/>
    </source>
</evidence>
<keyword evidence="12" id="KW-1185">Reference proteome</keyword>
<sequence length="649" mass="71327">MSDEKTSSEDTESNGGSTKMLPHWRMILHQGVLTPAIEKSPYPGSGTEIDPYSIDWLDSDPRNPMQFPMWYKWTLTLTMAFATLAVSLCSSAFSGGLAQLDAEFHSSQEVGTLGLSLFVLGFAVGPLFWAPMSELFGRQILYFGTFGAFAVFNAGVPGAKNMWTVLILRFFAGSFGSSPLTNAGGVIADCFPARQRGLATSVFAGAPFLGPALGPVIGGFLGEAAGWRWLTGFLAAFSGFCWILGAIVVPETYSPVLLRKRAAALSKKTGKVYESRLDIERGKTSIGDAFKTALSRPWILLFKEPIVLILSIYMAIIYGTLYMLFGAYPIVYQQGRGWSAGIGGLAFIGVLIGMIIAVVYSCTFDNKRYQKVVDDAGGFASPESRLPPAIIGGVALTIGLFWFAWTNAPSLPWAASMAAGIPFGFGMVLVFLAIMNYLIDAYTIFAASVLAANSVLRSCFGAAFPLFTKQMYGRLGIHWASSIPAFLALACVPFPFLFYKYGKQIRLKCKYAAESEAFMKKMRGQQDENEDGDTTSEDEIISAEEKEKERDEEKREKARKVGAEREAEEEREAIDYSYEEPDLEHGGTHRPRFEKIKTATEGPRDYDFSPYDIDRVNTRDSFTRTRSRSTTGASLRKTKSGRSGKSFRR</sequence>
<feature type="transmembrane region" description="Helical" evidence="9">
    <location>
        <begin position="110"/>
        <end position="128"/>
    </location>
</feature>
<feature type="transmembrane region" description="Helical" evidence="9">
    <location>
        <begin position="140"/>
        <end position="156"/>
    </location>
</feature>
<evidence type="ECO:0000313" key="12">
    <source>
        <dbReference type="Proteomes" id="UP000316270"/>
    </source>
</evidence>
<dbReference type="STRING" id="50376.A0A517LFD8"/>
<evidence type="ECO:0000256" key="5">
    <source>
        <dbReference type="ARBA" id="ARBA00022989"/>
    </source>
</evidence>
<evidence type="ECO:0000256" key="4">
    <source>
        <dbReference type="ARBA" id="ARBA00022692"/>
    </source>
</evidence>
<accession>A0A517LFD8</accession>
<feature type="transmembrane region" description="Helical" evidence="9">
    <location>
        <begin position="476"/>
        <end position="498"/>
    </location>
</feature>
<dbReference type="FunFam" id="1.20.1250.20:FF:000266">
    <property type="entry name" value="MFS multidrug transporter, putative"/>
    <property type="match status" value="1"/>
</dbReference>
<feature type="transmembrane region" description="Helical" evidence="9">
    <location>
        <begin position="337"/>
        <end position="360"/>
    </location>
</feature>
<keyword evidence="6 9" id="KW-0472">Membrane</keyword>
<reference evidence="11 12" key="1">
    <citation type="submission" date="2019-07" db="EMBL/GenBank/DDBJ databases">
        <title>Finished genome of Venturia effusa.</title>
        <authorList>
            <person name="Young C.A."/>
            <person name="Cox M.P."/>
            <person name="Ganley A.R.D."/>
            <person name="David W.J."/>
        </authorList>
    </citation>
    <scope>NUCLEOTIDE SEQUENCE [LARGE SCALE GENOMIC DNA]</scope>
    <source>
        <strain evidence="12">albino</strain>
    </source>
</reference>
<feature type="transmembrane region" description="Helical" evidence="9">
    <location>
        <begin position="75"/>
        <end position="98"/>
    </location>
</feature>
<feature type="compositionally biased region" description="Basic and acidic residues" evidence="8">
    <location>
        <begin position="583"/>
        <end position="623"/>
    </location>
</feature>
<evidence type="ECO:0000313" key="11">
    <source>
        <dbReference type="EMBL" id="QDS74343.1"/>
    </source>
</evidence>
<feature type="transmembrane region" description="Helical" evidence="9">
    <location>
        <begin position="162"/>
        <end position="186"/>
    </location>
</feature>
<organism evidence="11 12">
    <name type="scientific">Venturia effusa</name>
    <dbReference type="NCBI Taxonomy" id="50376"/>
    <lineage>
        <taxon>Eukaryota</taxon>
        <taxon>Fungi</taxon>
        <taxon>Dikarya</taxon>
        <taxon>Ascomycota</taxon>
        <taxon>Pezizomycotina</taxon>
        <taxon>Dothideomycetes</taxon>
        <taxon>Pleosporomycetidae</taxon>
        <taxon>Venturiales</taxon>
        <taxon>Venturiaceae</taxon>
        <taxon>Venturia</taxon>
    </lineage>
</organism>
<dbReference type="GO" id="GO:0022857">
    <property type="term" value="F:transmembrane transporter activity"/>
    <property type="evidence" value="ECO:0007669"/>
    <property type="project" value="InterPro"/>
</dbReference>
<feature type="transmembrane region" description="Helical" evidence="9">
    <location>
        <begin position="227"/>
        <end position="249"/>
    </location>
</feature>
<feature type="compositionally biased region" description="Basic and acidic residues" evidence="8">
    <location>
        <begin position="543"/>
        <end position="565"/>
    </location>
</feature>
<gene>
    <name evidence="11" type="ORF">FKW77_004588</name>
</gene>
<keyword evidence="4 9" id="KW-0812">Transmembrane</keyword>
<protein>
    <recommendedName>
        <fullName evidence="10">Major facilitator superfamily (MFS) profile domain-containing protein</fullName>
    </recommendedName>
</protein>
<dbReference type="InterPro" id="IPR036259">
    <property type="entry name" value="MFS_trans_sf"/>
</dbReference>
<comment type="similarity">
    <text evidence="7">Belongs to the major facilitator superfamily. DHA1 family. Polyamines/proton antiporter (TC 2.A.1.2.16) subfamily.</text>
</comment>
<dbReference type="Proteomes" id="UP000316270">
    <property type="component" value="Chromosome 11"/>
</dbReference>
<keyword evidence="3" id="KW-1003">Cell membrane</keyword>
<evidence type="ECO:0000256" key="9">
    <source>
        <dbReference type="SAM" id="Phobius"/>
    </source>
</evidence>
<dbReference type="InterPro" id="IPR011701">
    <property type="entry name" value="MFS"/>
</dbReference>
<evidence type="ECO:0000256" key="1">
    <source>
        <dbReference type="ARBA" id="ARBA00004651"/>
    </source>
</evidence>
<comment type="subcellular location">
    <subcellularLocation>
        <location evidence="1">Cell membrane</location>
        <topology evidence="1">Multi-pass membrane protein</topology>
    </subcellularLocation>
</comment>
<dbReference type="SUPFAM" id="SSF103473">
    <property type="entry name" value="MFS general substrate transporter"/>
    <property type="match status" value="1"/>
</dbReference>
<name>A0A517LFD8_9PEZI</name>
<feature type="compositionally biased region" description="Basic residues" evidence="8">
    <location>
        <begin position="636"/>
        <end position="649"/>
    </location>
</feature>
<dbReference type="InterPro" id="IPR020846">
    <property type="entry name" value="MFS_dom"/>
</dbReference>
<dbReference type="Pfam" id="PF07690">
    <property type="entry name" value="MFS_1"/>
    <property type="match status" value="1"/>
</dbReference>
<dbReference type="AlphaFoldDB" id="A0A517LFD8"/>
<feature type="compositionally biased region" description="Acidic residues" evidence="8">
    <location>
        <begin position="566"/>
        <end position="582"/>
    </location>
</feature>
<feature type="transmembrane region" description="Helical" evidence="9">
    <location>
        <begin position="306"/>
        <end position="331"/>
    </location>
</feature>
<keyword evidence="5 9" id="KW-1133">Transmembrane helix</keyword>
<dbReference type="CDD" id="cd17323">
    <property type="entry name" value="MFS_Tpo1_MDR_like"/>
    <property type="match status" value="1"/>
</dbReference>
<keyword evidence="2" id="KW-0813">Transport</keyword>
<feature type="transmembrane region" description="Helical" evidence="9">
    <location>
        <begin position="386"/>
        <end position="405"/>
    </location>
</feature>
<evidence type="ECO:0000259" key="10">
    <source>
        <dbReference type="PROSITE" id="PS50850"/>
    </source>
</evidence>
<feature type="region of interest" description="Disordered" evidence="8">
    <location>
        <begin position="522"/>
        <end position="649"/>
    </location>
</feature>
<feature type="domain" description="Major facilitator superfamily (MFS) profile" evidence="10">
    <location>
        <begin position="75"/>
        <end position="503"/>
    </location>
</feature>
<dbReference type="EMBL" id="CP042195">
    <property type="protein sequence ID" value="QDS74343.1"/>
    <property type="molecule type" value="Genomic_DNA"/>
</dbReference>
<feature type="transmembrane region" description="Helical" evidence="9">
    <location>
        <begin position="441"/>
        <end position="464"/>
    </location>
</feature>